<reference evidence="2 3" key="1">
    <citation type="journal article" date="2015" name="Genome Biol. Evol.">
        <title>Comparative Genomics of a Bacterivorous Green Alga Reveals Evolutionary Causalities and Consequences of Phago-Mixotrophic Mode of Nutrition.</title>
        <authorList>
            <person name="Burns J.A."/>
            <person name="Paasch A."/>
            <person name="Narechania A."/>
            <person name="Kim E."/>
        </authorList>
    </citation>
    <scope>NUCLEOTIDE SEQUENCE [LARGE SCALE GENOMIC DNA]</scope>
    <source>
        <strain evidence="2 3">PLY_AMNH</strain>
    </source>
</reference>
<protein>
    <recommendedName>
        <fullName evidence="1">Protein SirB1 N-terminal domain-containing protein</fullName>
    </recommendedName>
</protein>
<dbReference type="Proteomes" id="UP001190700">
    <property type="component" value="Unassembled WGS sequence"/>
</dbReference>
<evidence type="ECO:0000313" key="2">
    <source>
        <dbReference type="EMBL" id="KAK3286977.1"/>
    </source>
</evidence>
<dbReference type="InterPro" id="IPR032698">
    <property type="entry name" value="SirB1_N"/>
</dbReference>
<feature type="domain" description="Protein SirB1 N-terminal" evidence="1">
    <location>
        <begin position="82"/>
        <end position="231"/>
    </location>
</feature>
<evidence type="ECO:0000313" key="3">
    <source>
        <dbReference type="Proteomes" id="UP001190700"/>
    </source>
</evidence>
<organism evidence="2 3">
    <name type="scientific">Cymbomonas tetramitiformis</name>
    <dbReference type="NCBI Taxonomy" id="36881"/>
    <lineage>
        <taxon>Eukaryota</taxon>
        <taxon>Viridiplantae</taxon>
        <taxon>Chlorophyta</taxon>
        <taxon>Pyramimonadophyceae</taxon>
        <taxon>Pyramimonadales</taxon>
        <taxon>Pyramimonadaceae</taxon>
        <taxon>Cymbomonas</taxon>
    </lineage>
</organism>
<proteinExistence type="predicted"/>
<comment type="caution">
    <text evidence="2">The sequence shown here is derived from an EMBL/GenBank/DDBJ whole genome shotgun (WGS) entry which is preliminary data.</text>
</comment>
<accession>A0AAE0GZB3</accession>
<evidence type="ECO:0000259" key="1">
    <source>
        <dbReference type="Pfam" id="PF13369"/>
    </source>
</evidence>
<dbReference type="Pfam" id="PF13369">
    <property type="entry name" value="Transglut_core2"/>
    <property type="match status" value="1"/>
</dbReference>
<sequence length="347" mass="38135">MTSLGVNVADEAWDMVGSTRSKFAELVKRSEGFRVESLGKAALLVALEDEATSLAMALEGGMSRGDAEDMINVGSCSTWTLGRLDSIAEEARAIFIAGMAQNGEKKPPQASDFPLAALEAINEVLFKRHGYKRPDRHHNGDPQNSLLPRVLEEGRGSPVLLGVLYMEIARRIGLEVEGSPLSEGPNNDYFILWPRRKLGPGGDNNIEMVVDAYEEGFLFKHDEILEMFDLKELQGASGLEILGSMLASLQDAHWAKAIECRPEPAYLKRISLEAAVDGQRGVLPEDARLDAALLAYHNGDLDTAWIELGALEECLKDALMKGKLNLLMGRIRFLLDQETWTDDANVQ</sequence>
<dbReference type="AlphaFoldDB" id="A0AAE0GZB3"/>
<name>A0AAE0GZB3_9CHLO</name>
<dbReference type="PANTHER" id="PTHR31350:SF29">
    <property type="entry name" value="PROTEIN SIRB1 N-TERMINAL DOMAIN-CONTAINING PROTEIN"/>
    <property type="match status" value="1"/>
</dbReference>
<dbReference type="PANTHER" id="PTHR31350">
    <property type="entry name" value="SI:DKEY-261L7.2"/>
    <property type="match status" value="1"/>
</dbReference>
<dbReference type="EMBL" id="LGRX02001055">
    <property type="protein sequence ID" value="KAK3286977.1"/>
    <property type="molecule type" value="Genomic_DNA"/>
</dbReference>
<keyword evidence="3" id="KW-1185">Reference proteome</keyword>
<gene>
    <name evidence="2" type="ORF">CYMTET_5493</name>
</gene>